<dbReference type="PATRIC" id="fig|1288298.3.peg.3081"/>
<dbReference type="AlphaFoldDB" id="A0A0A0HIM5"/>
<dbReference type="EMBL" id="AONH01000016">
    <property type="protein sequence ID" value="KGM86776.1"/>
    <property type="molecule type" value="Genomic_DNA"/>
</dbReference>
<dbReference type="Proteomes" id="UP000030021">
    <property type="component" value="Unassembled WGS sequence"/>
</dbReference>
<comment type="caution">
    <text evidence="2">The sequence shown here is derived from an EMBL/GenBank/DDBJ whole genome shotgun (WGS) entry which is preliminary data.</text>
</comment>
<accession>A0A0A0HIM5</accession>
<evidence type="ECO:0000256" key="1">
    <source>
        <dbReference type="SAM" id="MobiDB-lite"/>
    </source>
</evidence>
<feature type="region of interest" description="Disordered" evidence="1">
    <location>
        <begin position="1"/>
        <end position="20"/>
    </location>
</feature>
<dbReference type="OrthoDB" id="7745364at2"/>
<organism evidence="2 3">
    <name type="scientific">Roseovarius mucosus DSM 17069</name>
    <dbReference type="NCBI Taxonomy" id="1288298"/>
    <lineage>
        <taxon>Bacteria</taxon>
        <taxon>Pseudomonadati</taxon>
        <taxon>Pseudomonadota</taxon>
        <taxon>Alphaproteobacteria</taxon>
        <taxon>Rhodobacterales</taxon>
        <taxon>Roseobacteraceae</taxon>
        <taxon>Roseovarius</taxon>
    </lineage>
</organism>
<protein>
    <submittedName>
        <fullName evidence="2">Uncharacterized protein</fullName>
    </submittedName>
</protein>
<name>A0A0A0HIM5_9RHOB</name>
<evidence type="ECO:0000313" key="2">
    <source>
        <dbReference type="EMBL" id="KGM86776.1"/>
    </source>
</evidence>
<gene>
    <name evidence="2" type="ORF">rosmuc_03069</name>
</gene>
<dbReference type="RefSeq" id="WP_037268732.1">
    <property type="nucleotide sequence ID" value="NZ_KN293975.1"/>
</dbReference>
<proteinExistence type="predicted"/>
<dbReference type="STRING" id="215743.ROSMUCSMR3_03479"/>
<dbReference type="eggNOG" id="ENOG5032JM5">
    <property type="taxonomic scope" value="Bacteria"/>
</dbReference>
<reference evidence="2 3" key="1">
    <citation type="submission" date="2013-01" db="EMBL/GenBank/DDBJ databases">
        <authorList>
            <person name="Fiebig A."/>
            <person name="Goeker M."/>
            <person name="Klenk H.-P.P."/>
        </authorList>
    </citation>
    <scope>NUCLEOTIDE SEQUENCE [LARGE SCALE GENOMIC DNA]</scope>
    <source>
        <strain evidence="2 3">DSM 17069</strain>
    </source>
</reference>
<sequence>MARSTTLPKPDLPPGAPGLPKGIRYRRQYGVIVLLEDEAAQMDAFGRLRRQGFKCRVVVT</sequence>
<evidence type="ECO:0000313" key="3">
    <source>
        <dbReference type="Proteomes" id="UP000030021"/>
    </source>
</evidence>
<dbReference type="HOGENOM" id="CLU_207894_0_0_5"/>